<feature type="region of interest" description="Disordered" evidence="1">
    <location>
        <begin position="1"/>
        <end position="67"/>
    </location>
</feature>
<keyword evidence="3" id="KW-1185">Reference proteome</keyword>
<protein>
    <submittedName>
        <fullName evidence="2">Uncharacterized protein</fullName>
    </submittedName>
</protein>
<dbReference type="OrthoDB" id="8121858at2759"/>
<organism evidence="2 3">
    <name type="scientific">Melipona quadrifasciata</name>
    <dbReference type="NCBI Taxonomy" id="166423"/>
    <lineage>
        <taxon>Eukaryota</taxon>
        <taxon>Metazoa</taxon>
        <taxon>Ecdysozoa</taxon>
        <taxon>Arthropoda</taxon>
        <taxon>Hexapoda</taxon>
        <taxon>Insecta</taxon>
        <taxon>Pterygota</taxon>
        <taxon>Neoptera</taxon>
        <taxon>Endopterygota</taxon>
        <taxon>Hymenoptera</taxon>
        <taxon>Apocrita</taxon>
        <taxon>Aculeata</taxon>
        <taxon>Apoidea</taxon>
        <taxon>Anthophila</taxon>
        <taxon>Apidae</taxon>
        <taxon>Melipona</taxon>
    </lineage>
</organism>
<gene>
    <name evidence="2" type="ORF">WN51_01262</name>
</gene>
<dbReference type="EMBL" id="KQ435813">
    <property type="protein sequence ID" value="KOX72697.1"/>
    <property type="molecule type" value="Genomic_DNA"/>
</dbReference>
<proteinExistence type="predicted"/>
<name>A0A0M8ZX41_9HYME</name>
<feature type="compositionally biased region" description="Basic and acidic residues" evidence="1">
    <location>
        <begin position="38"/>
        <end position="52"/>
    </location>
</feature>
<reference evidence="2 3" key="1">
    <citation type="submission" date="2015-07" db="EMBL/GenBank/DDBJ databases">
        <title>The genome of Melipona quadrifasciata.</title>
        <authorList>
            <person name="Pan H."/>
            <person name="Kapheim K."/>
        </authorList>
    </citation>
    <scope>NUCLEOTIDE SEQUENCE [LARGE SCALE GENOMIC DNA]</scope>
    <source>
        <strain evidence="2">0111107301</strain>
        <tissue evidence="2">Whole body</tissue>
    </source>
</reference>
<evidence type="ECO:0000256" key="1">
    <source>
        <dbReference type="SAM" id="MobiDB-lite"/>
    </source>
</evidence>
<sequence length="241" mass="26737">MLNNDVPSKIGQASIRGAEEGGPRFRAIRQSNAGPLGEKGREMADDKRDNGSGKRSKTRTREGRMGQKAVCGGMRRSFLSTSHRFRLAPFEGLGGLEHFKTSTSQRVNQQSKANSPWVSTKSGMVQSVEAIVVREGDVCGMVQQQSQHVIPFLRDRIVKGSVTFRVLETKEQLSLRGCRAQFSFFSFFLSLGIDYHGTNGLRESFPDKTGAAFCLLFSKLQSIYSCTIILNVHPRDEDSQL</sequence>
<dbReference type="Proteomes" id="UP000053105">
    <property type="component" value="Unassembled WGS sequence"/>
</dbReference>
<evidence type="ECO:0000313" key="2">
    <source>
        <dbReference type="EMBL" id="KOX72697.1"/>
    </source>
</evidence>
<evidence type="ECO:0000313" key="3">
    <source>
        <dbReference type="Proteomes" id="UP000053105"/>
    </source>
</evidence>
<dbReference type="AlphaFoldDB" id="A0A0M8ZX41"/>
<accession>A0A0M8ZX41</accession>